<dbReference type="Proteomes" id="UP001194468">
    <property type="component" value="Unassembled WGS sequence"/>
</dbReference>
<reference evidence="1" key="1">
    <citation type="submission" date="2019-10" db="EMBL/GenBank/DDBJ databases">
        <authorList>
            <consortium name="DOE Joint Genome Institute"/>
            <person name="Kuo A."/>
            <person name="Miyauchi S."/>
            <person name="Kiss E."/>
            <person name="Drula E."/>
            <person name="Kohler A."/>
            <person name="Sanchez-Garcia M."/>
            <person name="Andreopoulos B."/>
            <person name="Barry K.W."/>
            <person name="Bonito G."/>
            <person name="Buee M."/>
            <person name="Carver A."/>
            <person name="Chen C."/>
            <person name="Cichocki N."/>
            <person name="Clum A."/>
            <person name="Culley D."/>
            <person name="Crous P.W."/>
            <person name="Fauchery L."/>
            <person name="Girlanda M."/>
            <person name="Hayes R."/>
            <person name="Keri Z."/>
            <person name="LaButti K."/>
            <person name="Lipzen A."/>
            <person name="Lombard V."/>
            <person name="Magnuson J."/>
            <person name="Maillard F."/>
            <person name="Morin E."/>
            <person name="Murat C."/>
            <person name="Nolan M."/>
            <person name="Ohm R."/>
            <person name="Pangilinan J."/>
            <person name="Pereira M."/>
            <person name="Perotto S."/>
            <person name="Peter M."/>
            <person name="Riley R."/>
            <person name="Sitrit Y."/>
            <person name="Stielow B."/>
            <person name="Szollosi G."/>
            <person name="Zifcakova L."/>
            <person name="Stursova M."/>
            <person name="Spatafora J.W."/>
            <person name="Tedersoo L."/>
            <person name="Vaario L.-M."/>
            <person name="Yamada A."/>
            <person name="Yan M."/>
            <person name="Wang P."/>
            <person name="Xu J."/>
            <person name="Bruns T."/>
            <person name="Baldrian P."/>
            <person name="Vilgalys R."/>
            <person name="Henrissat B."/>
            <person name="Grigoriev I.V."/>
            <person name="Hibbett D."/>
            <person name="Nagy L.G."/>
            <person name="Martin F.M."/>
        </authorList>
    </citation>
    <scope>NUCLEOTIDE SEQUENCE</scope>
    <source>
        <strain evidence="1">BED1</strain>
    </source>
</reference>
<evidence type="ECO:0000313" key="1">
    <source>
        <dbReference type="EMBL" id="KAF8434165.1"/>
    </source>
</evidence>
<gene>
    <name evidence="1" type="ORF">L210DRAFT_954291</name>
</gene>
<feature type="non-terminal residue" evidence="1">
    <location>
        <position position="59"/>
    </location>
</feature>
<dbReference type="AlphaFoldDB" id="A0AAD4GAT2"/>
<comment type="caution">
    <text evidence="1">The sequence shown here is derived from an EMBL/GenBank/DDBJ whole genome shotgun (WGS) entry which is preliminary data.</text>
</comment>
<name>A0AAD4GAT2_BOLED</name>
<organism evidence="1 2">
    <name type="scientific">Boletus edulis BED1</name>
    <dbReference type="NCBI Taxonomy" id="1328754"/>
    <lineage>
        <taxon>Eukaryota</taxon>
        <taxon>Fungi</taxon>
        <taxon>Dikarya</taxon>
        <taxon>Basidiomycota</taxon>
        <taxon>Agaricomycotina</taxon>
        <taxon>Agaricomycetes</taxon>
        <taxon>Agaricomycetidae</taxon>
        <taxon>Boletales</taxon>
        <taxon>Boletineae</taxon>
        <taxon>Boletaceae</taxon>
        <taxon>Boletoideae</taxon>
        <taxon>Boletus</taxon>
    </lineage>
</organism>
<sequence>MAINMTGTREIQSPNPLSLTSPCNGRVVGQCVDAHPRNGYALIVPTEGSTWGTFAGVVL</sequence>
<protein>
    <submittedName>
        <fullName evidence="1">Uncharacterized protein</fullName>
    </submittedName>
</protein>
<keyword evidence="2" id="KW-1185">Reference proteome</keyword>
<proteinExistence type="predicted"/>
<dbReference type="EMBL" id="WHUW01000030">
    <property type="protein sequence ID" value="KAF8434165.1"/>
    <property type="molecule type" value="Genomic_DNA"/>
</dbReference>
<reference evidence="1" key="2">
    <citation type="journal article" date="2020" name="Nat. Commun.">
        <title>Large-scale genome sequencing of mycorrhizal fungi provides insights into the early evolution of symbiotic traits.</title>
        <authorList>
            <person name="Miyauchi S."/>
            <person name="Kiss E."/>
            <person name="Kuo A."/>
            <person name="Drula E."/>
            <person name="Kohler A."/>
            <person name="Sanchez-Garcia M."/>
            <person name="Morin E."/>
            <person name="Andreopoulos B."/>
            <person name="Barry K.W."/>
            <person name="Bonito G."/>
            <person name="Buee M."/>
            <person name="Carver A."/>
            <person name="Chen C."/>
            <person name="Cichocki N."/>
            <person name="Clum A."/>
            <person name="Culley D."/>
            <person name="Crous P.W."/>
            <person name="Fauchery L."/>
            <person name="Girlanda M."/>
            <person name="Hayes R.D."/>
            <person name="Keri Z."/>
            <person name="LaButti K."/>
            <person name="Lipzen A."/>
            <person name="Lombard V."/>
            <person name="Magnuson J."/>
            <person name="Maillard F."/>
            <person name="Murat C."/>
            <person name="Nolan M."/>
            <person name="Ohm R.A."/>
            <person name="Pangilinan J."/>
            <person name="Pereira M.F."/>
            <person name="Perotto S."/>
            <person name="Peter M."/>
            <person name="Pfister S."/>
            <person name="Riley R."/>
            <person name="Sitrit Y."/>
            <person name="Stielow J.B."/>
            <person name="Szollosi G."/>
            <person name="Zifcakova L."/>
            <person name="Stursova M."/>
            <person name="Spatafora J.W."/>
            <person name="Tedersoo L."/>
            <person name="Vaario L.M."/>
            <person name="Yamada A."/>
            <person name="Yan M."/>
            <person name="Wang P."/>
            <person name="Xu J."/>
            <person name="Bruns T."/>
            <person name="Baldrian P."/>
            <person name="Vilgalys R."/>
            <person name="Dunand C."/>
            <person name="Henrissat B."/>
            <person name="Grigoriev I.V."/>
            <person name="Hibbett D."/>
            <person name="Nagy L.G."/>
            <person name="Martin F.M."/>
        </authorList>
    </citation>
    <scope>NUCLEOTIDE SEQUENCE</scope>
    <source>
        <strain evidence="1">BED1</strain>
    </source>
</reference>
<accession>A0AAD4GAT2</accession>
<evidence type="ECO:0000313" key="2">
    <source>
        <dbReference type="Proteomes" id="UP001194468"/>
    </source>
</evidence>